<dbReference type="InterPro" id="IPR000330">
    <property type="entry name" value="SNF2_N"/>
</dbReference>
<dbReference type="Pfam" id="PF21325">
    <property type="entry name" value="SHPRH_helical-1st"/>
    <property type="match status" value="1"/>
</dbReference>
<proteinExistence type="predicted"/>
<dbReference type="CDD" id="cd18793">
    <property type="entry name" value="SF2_C_SNF"/>
    <property type="match status" value="1"/>
</dbReference>
<evidence type="ECO:0000313" key="11">
    <source>
        <dbReference type="Proteomes" id="UP000663879"/>
    </source>
</evidence>
<dbReference type="InterPro" id="IPR048686">
    <property type="entry name" value="SHPRH_helical_1st"/>
</dbReference>
<dbReference type="InterPro" id="IPR017907">
    <property type="entry name" value="Znf_RING_CS"/>
</dbReference>
<dbReference type="GO" id="GO:0008270">
    <property type="term" value="F:zinc ion binding"/>
    <property type="evidence" value="ECO:0007669"/>
    <property type="project" value="UniProtKB-KW"/>
</dbReference>
<dbReference type="PROSITE" id="PS51194">
    <property type="entry name" value="HELICASE_CTER"/>
    <property type="match status" value="1"/>
</dbReference>
<name>A0A813XUN9_9BILA</name>
<dbReference type="Gene3D" id="3.30.40.10">
    <property type="entry name" value="Zinc/RING finger domain, C3HC4 (zinc finger)"/>
    <property type="match status" value="1"/>
</dbReference>
<feature type="region of interest" description="Disordered" evidence="7">
    <location>
        <begin position="1"/>
        <end position="63"/>
    </location>
</feature>
<accession>A0A813XUN9</accession>
<feature type="compositionally biased region" description="Basic and acidic residues" evidence="7">
    <location>
        <begin position="46"/>
        <end position="56"/>
    </location>
</feature>
<evidence type="ECO:0000256" key="1">
    <source>
        <dbReference type="ARBA" id="ARBA00022723"/>
    </source>
</evidence>
<dbReference type="OrthoDB" id="423559at2759"/>
<feature type="coiled-coil region" evidence="6">
    <location>
        <begin position="1019"/>
        <end position="1053"/>
    </location>
</feature>
<dbReference type="InterPro" id="IPR001650">
    <property type="entry name" value="Helicase_C-like"/>
</dbReference>
<dbReference type="InterPro" id="IPR049730">
    <property type="entry name" value="SNF2/RAD54-like_C"/>
</dbReference>
<evidence type="ECO:0000256" key="2">
    <source>
        <dbReference type="ARBA" id="ARBA00022771"/>
    </source>
</evidence>
<evidence type="ECO:0000259" key="8">
    <source>
        <dbReference type="PROSITE" id="PS50089"/>
    </source>
</evidence>
<dbReference type="InterPro" id="IPR014001">
    <property type="entry name" value="Helicase_ATP-bd"/>
</dbReference>
<dbReference type="InterPro" id="IPR027417">
    <property type="entry name" value="P-loop_NTPase"/>
</dbReference>
<keyword evidence="2 5" id="KW-0863">Zinc-finger</keyword>
<dbReference type="PROSITE" id="PS50089">
    <property type="entry name" value="ZF_RING_2"/>
    <property type="match status" value="1"/>
</dbReference>
<evidence type="ECO:0000256" key="5">
    <source>
        <dbReference type="PROSITE-ProRule" id="PRU00175"/>
    </source>
</evidence>
<keyword evidence="4" id="KW-0862">Zinc</keyword>
<dbReference type="GO" id="GO:0000209">
    <property type="term" value="P:protein polyubiquitination"/>
    <property type="evidence" value="ECO:0007669"/>
    <property type="project" value="TreeGrafter"/>
</dbReference>
<dbReference type="Pfam" id="PF00271">
    <property type="entry name" value="Helicase_C"/>
    <property type="match status" value="1"/>
</dbReference>
<dbReference type="InterPro" id="IPR013083">
    <property type="entry name" value="Znf_RING/FYVE/PHD"/>
</dbReference>
<dbReference type="Pfam" id="PF00097">
    <property type="entry name" value="zf-C3HC4"/>
    <property type="match status" value="1"/>
</dbReference>
<dbReference type="SMART" id="SM00184">
    <property type="entry name" value="RING"/>
    <property type="match status" value="1"/>
</dbReference>
<dbReference type="CDD" id="cd18070">
    <property type="entry name" value="DEXQc_SHPRH"/>
    <property type="match status" value="1"/>
</dbReference>
<comment type="caution">
    <text evidence="10">The sequence shown here is derived from an EMBL/GenBank/DDBJ whole genome shotgun (WGS) entry which is preliminary data.</text>
</comment>
<organism evidence="10 11">
    <name type="scientific">Brachionus calyciflorus</name>
    <dbReference type="NCBI Taxonomy" id="104777"/>
    <lineage>
        <taxon>Eukaryota</taxon>
        <taxon>Metazoa</taxon>
        <taxon>Spiralia</taxon>
        <taxon>Gnathifera</taxon>
        <taxon>Rotifera</taxon>
        <taxon>Eurotatoria</taxon>
        <taxon>Monogononta</taxon>
        <taxon>Pseudotrocha</taxon>
        <taxon>Ploima</taxon>
        <taxon>Brachionidae</taxon>
        <taxon>Brachionus</taxon>
    </lineage>
</organism>
<evidence type="ECO:0000256" key="3">
    <source>
        <dbReference type="ARBA" id="ARBA00022801"/>
    </source>
</evidence>
<dbReference type="GO" id="GO:0005634">
    <property type="term" value="C:nucleus"/>
    <property type="evidence" value="ECO:0007669"/>
    <property type="project" value="TreeGrafter"/>
</dbReference>
<dbReference type="GO" id="GO:0006974">
    <property type="term" value="P:DNA damage response"/>
    <property type="evidence" value="ECO:0007669"/>
    <property type="project" value="TreeGrafter"/>
</dbReference>
<protein>
    <recommendedName>
        <fullName evidence="12">E3 ubiquitin-protein ligase SHPRH</fullName>
    </recommendedName>
</protein>
<reference evidence="10" key="1">
    <citation type="submission" date="2021-02" db="EMBL/GenBank/DDBJ databases">
        <authorList>
            <person name="Nowell W R."/>
        </authorList>
    </citation>
    <scope>NUCLEOTIDE SEQUENCE</scope>
    <source>
        <strain evidence="10">Ploen Becks lab</strain>
    </source>
</reference>
<dbReference type="FunFam" id="3.40.50.10810:FF:000013">
    <property type="entry name" value="E3 ubiquitin-protein ligase SHPRH isoform X2"/>
    <property type="match status" value="1"/>
</dbReference>
<dbReference type="EMBL" id="CAJNOC010001504">
    <property type="protein sequence ID" value="CAF0870165.1"/>
    <property type="molecule type" value="Genomic_DNA"/>
</dbReference>
<dbReference type="Proteomes" id="UP000663879">
    <property type="component" value="Unassembled WGS sequence"/>
</dbReference>
<dbReference type="SUPFAM" id="SSF52540">
    <property type="entry name" value="P-loop containing nucleoside triphosphate hydrolases"/>
    <property type="match status" value="2"/>
</dbReference>
<evidence type="ECO:0000256" key="4">
    <source>
        <dbReference type="ARBA" id="ARBA00022833"/>
    </source>
</evidence>
<dbReference type="GO" id="GO:0061630">
    <property type="term" value="F:ubiquitin protein ligase activity"/>
    <property type="evidence" value="ECO:0007669"/>
    <property type="project" value="TreeGrafter"/>
</dbReference>
<keyword evidence="6" id="KW-0175">Coiled coil</keyword>
<evidence type="ECO:0000256" key="6">
    <source>
        <dbReference type="SAM" id="Coils"/>
    </source>
</evidence>
<dbReference type="GO" id="GO:0005524">
    <property type="term" value="F:ATP binding"/>
    <property type="evidence" value="ECO:0007669"/>
    <property type="project" value="InterPro"/>
</dbReference>
<dbReference type="Gene3D" id="3.40.50.300">
    <property type="entry name" value="P-loop containing nucleotide triphosphate hydrolases"/>
    <property type="match status" value="1"/>
</dbReference>
<evidence type="ECO:0000259" key="9">
    <source>
        <dbReference type="PROSITE" id="PS51194"/>
    </source>
</evidence>
<dbReference type="Gene3D" id="3.40.50.10810">
    <property type="entry name" value="Tandem AAA-ATPase domain"/>
    <property type="match status" value="2"/>
</dbReference>
<dbReference type="InterPro" id="IPR052583">
    <property type="entry name" value="ATP-helicase/E3_Ub-Ligase"/>
</dbReference>
<dbReference type="SMART" id="SM00490">
    <property type="entry name" value="HELICc"/>
    <property type="match status" value="1"/>
</dbReference>
<dbReference type="InterPro" id="IPR018957">
    <property type="entry name" value="Znf_C3HC4_RING-type"/>
</dbReference>
<dbReference type="SUPFAM" id="SSF57850">
    <property type="entry name" value="RING/U-box"/>
    <property type="match status" value="1"/>
</dbReference>
<keyword evidence="11" id="KW-1185">Reference proteome</keyword>
<dbReference type="SMART" id="SM00487">
    <property type="entry name" value="DEXDc"/>
    <property type="match status" value="1"/>
</dbReference>
<feature type="domain" description="RING-type" evidence="8">
    <location>
        <begin position="1407"/>
        <end position="1456"/>
    </location>
</feature>
<dbReference type="PANTHER" id="PTHR45865:SF1">
    <property type="entry name" value="E3 UBIQUITIN-PROTEIN LIGASE SHPRH"/>
    <property type="match status" value="1"/>
</dbReference>
<dbReference type="PROSITE" id="PS00518">
    <property type="entry name" value="ZF_RING_1"/>
    <property type="match status" value="1"/>
</dbReference>
<evidence type="ECO:0000313" key="10">
    <source>
        <dbReference type="EMBL" id="CAF0870165.1"/>
    </source>
</evidence>
<dbReference type="InterPro" id="IPR001841">
    <property type="entry name" value="Znf_RING"/>
</dbReference>
<evidence type="ECO:0000256" key="7">
    <source>
        <dbReference type="SAM" id="MobiDB-lite"/>
    </source>
</evidence>
<gene>
    <name evidence="10" type="ORF">OXX778_LOCUS9891</name>
</gene>
<keyword evidence="1" id="KW-0479">Metal-binding</keyword>
<feature type="compositionally biased region" description="Acidic residues" evidence="7">
    <location>
        <begin position="31"/>
        <end position="45"/>
    </location>
</feature>
<dbReference type="PANTHER" id="PTHR45865">
    <property type="entry name" value="E3 UBIQUITIN-PROTEIN LIGASE SHPRH FAMILY MEMBER"/>
    <property type="match status" value="1"/>
</dbReference>
<sequence length="1705" mass="199436">MPRYSQKSGKENKPDRPPSPNIFNYLANESDNSDLMDFTEDEDEIDNKKADTDYRPSKYKRKYTPGECSSNNAMSENVNILNRIDSDEPLIKKRHVFTEEKNLDSKYLTDQTFIPYHKIFYKNILTDLEIIGQIHLKQIDLYKNFDVVKLKTYGKGKRESPEETIVRFQEKRTQYNENTQSEVLFHVSDHQMHLHKIGFNTSDLTNDNTNFNFLVYESLNEYSSQMEDGFCYASSSNPSKRYKKLLESYDREHFILITNHYSVEQTNQKAEYNFFKAEKNELNSTILRLLSNKYIGLVLNKIEDKSNSLVLNLSIFLNEKCRQDEIIESNPSFTYLNSKSVMDIHYLMTHFYLSRINLQINHRSFFDNKQSDECFDVINKNADEITNRNENLFDLIYELHKNSGDFNELIGCSDDTVIQNLSSLKPDLRPYQINAIKWMLFKENFNFKKTRRLVDQDPSEIHPLYVKLNNEKGDVIYYHKYFGVFTKKEPLRLKSLPGGILADEMGLGKTLEILTLIMINTRNDNFTHEFVSCKIEKSRKDLNKNSFSCLCGNTPESFQIDTYKRNKHEKDKSIYQCVACSVWTHIECVNYNGKKDEFLCLECCTKVPPIKSGCTLIVTPSIISHQWADEIKKHVDKKLKVHVYKGTSGGFIQPKDLASLDICITTYDVLSNELAHVFAIENQRSLRKAKRFSNIPSPLICVEWWRICLDEAQMVHSTNSRCAEMANRLKAINRWCVTGTPIGRSLADLHGLFAFIREDPYLDKKWFKYCLFETFQSGDKMPMAKAVSNVLWRTAKRYVEDQINIPKQTEICYWLDFSPFEAHLYQRVLEIFRQNRKNSFISQDLSNQISVQQDINNNTAEEKDNVDHFFSKYLNGNIRLDEVERAVIDQLLAPLIDLRLACSHPQLVLRKRTFMAQNTMAKKKEKLLTMEKSLQILMKKTQNECDNIFRSLTMHSNAIAGLHILNNDVPQAITTYQQILDSENDYNSNVNLDLIQKVHTYHNYIDVLKMDLDRRKNAENLTEDAIENIQSQIELLRRKLKDCENSYKLAFDEKKTKDEAQFNKTRKDIDKKHNLKSQKESKYLVILIDFLEQIKSNEEFNNDFWDQLSKEFAMSTYFERTDRDEDDEESNIESEDDDELNNLVKTSYTFCGRTIKTINELELVFTNEFDQVIDRRDKLIEQVEDISGEIGDDLVSKSADCHLRHDLNNHRITKKSQKCKICKFDQALNSYAKHLFSNSLDTIKIFNPRSNKNESDEEFEQEDFQLNRMTSDLEKLIKLINWYCKSKKNLVENFEQSKELLDFYNSLKIEFQHSRQYWTSLNTLINSMDELDMAKTRLRLLQPGEKLNQKFDYIIEPSMINTHFIRHQTEQRENRIALGKKLGQLIYLQQSSKTFNLVDNQENTEPCPICQCNLGFEWFILSCGHLFCKECYEKLLNSENSFVNNSKRYVRCALCRENCPHEESHLVSTKKIEELSQVEPDSKLTNVEQKSFLNEYKNVNPESIQLKSVKIKGECNSAKVEGIVKCLVKILQQDRYSKCIVFSEQLIMLDLIIDLLKDNSISFAYVKDNYSLQKKIDEFKKNSDCNVLLMPYSFGANGLNIIEATHVLLVEPTLNKSQEVQAIGRVHRIGQTRPTFVYRFMIKNSIEEHVFSMFKANTSYSSSEKTTPNFDKPMCSKSLAQLDQQKENKVTTLTVNDLKKLFLSL</sequence>
<dbReference type="GO" id="GO:0016787">
    <property type="term" value="F:hydrolase activity"/>
    <property type="evidence" value="ECO:0007669"/>
    <property type="project" value="UniProtKB-KW"/>
</dbReference>
<feature type="domain" description="Helicase C-terminal" evidence="9">
    <location>
        <begin position="1522"/>
        <end position="1674"/>
    </location>
</feature>
<dbReference type="Pfam" id="PF00176">
    <property type="entry name" value="SNF2-rel_dom"/>
    <property type="match status" value="1"/>
</dbReference>
<dbReference type="InterPro" id="IPR038718">
    <property type="entry name" value="SNF2-like_sf"/>
</dbReference>
<evidence type="ECO:0008006" key="12">
    <source>
        <dbReference type="Google" id="ProtNLM"/>
    </source>
</evidence>
<keyword evidence="3" id="KW-0378">Hydrolase</keyword>